<keyword evidence="1" id="KW-1133">Transmembrane helix</keyword>
<dbReference type="Proteomes" id="UP000239785">
    <property type="component" value="Unassembled WGS sequence"/>
</dbReference>
<gene>
    <name evidence="2" type="ORF">MCORR_v1c06350</name>
</gene>
<keyword evidence="1" id="KW-0812">Transmembrane</keyword>
<evidence type="ECO:0000313" key="2">
    <source>
        <dbReference type="EMBL" id="PPE06330.1"/>
    </source>
</evidence>
<proteinExistence type="predicted"/>
<sequence>MMTWDVYIYLIYALVSLLFGSVFVADFTYISAWKNKYFYIKMNFGQKINIKEFPVLLKAEVLRLFIFYIIAFIVINLSFFYLCFLIPSDLWIKKSHYNISIIVITLIYLLTLIVMFILVYRNIKKMKKFKIFSKAEAEACYIEYFKKNNDVLEYQKIFLYNVILEEVSWLNKSFQNHQIKIKRKVQKVVLKNDPYKELKLFLRYLRAYAFLIKRIRKNCVFKTTIDQKEIDFNDLQFIFINNFQSMFKS</sequence>
<dbReference type="AlphaFoldDB" id="A0A2S5RG97"/>
<feature type="transmembrane region" description="Helical" evidence="1">
    <location>
        <begin position="65"/>
        <end position="87"/>
    </location>
</feature>
<comment type="caution">
    <text evidence="2">The sequence shown here is derived from an EMBL/GenBank/DDBJ whole genome shotgun (WGS) entry which is preliminary data.</text>
</comment>
<dbReference type="RefSeq" id="WP_104208157.1">
    <property type="nucleotide sequence ID" value="NZ_PHNF01000002.1"/>
</dbReference>
<keyword evidence="1" id="KW-0472">Membrane</keyword>
<evidence type="ECO:0000313" key="3">
    <source>
        <dbReference type="Proteomes" id="UP000239785"/>
    </source>
</evidence>
<keyword evidence="3" id="KW-1185">Reference proteome</keyword>
<reference evidence="2 3" key="1">
    <citation type="submission" date="2017-11" db="EMBL/GenBank/DDBJ databases">
        <title>Genome sequence of Mesoplasma corruscae ELCA-2 (ATCC 49579).</title>
        <authorList>
            <person name="Lo W.-S."/>
            <person name="Kuo C.-H."/>
        </authorList>
    </citation>
    <scope>NUCLEOTIDE SEQUENCE [LARGE SCALE GENOMIC DNA]</scope>
    <source>
        <strain evidence="2 3">ELCA-2</strain>
    </source>
</reference>
<name>A0A2S5RG97_9MOLU</name>
<feature type="transmembrane region" description="Helical" evidence="1">
    <location>
        <begin position="6"/>
        <end position="32"/>
    </location>
</feature>
<protein>
    <submittedName>
        <fullName evidence="2">Uncharacterized protein</fullName>
    </submittedName>
</protein>
<accession>A0A2S5RG97</accession>
<evidence type="ECO:0000256" key="1">
    <source>
        <dbReference type="SAM" id="Phobius"/>
    </source>
</evidence>
<dbReference type="EMBL" id="PHNF01000002">
    <property type="protein sequence ID" value="PPE06330.1"/>
    <property type="molecule type" value="Genomic_DNA"/>
</dbReference>
<feature type="transmembrane region" description="Helical" evidence="1">
    <location>
        <begin position="99"/>
        <end position="120"/>
    </location>
</feature>
<organism evidence="2 3">
    <name type="scientific">Mesoplasma corruscae</name>
    <dbReference type="NCBI Taxonomy" id="216874"/>
    <lineage>
        <taxon>Bacteria</taxon>
        <taxon>Bacillati</taxon>
        <taxon>Mycoplasmatota</taxon>
        <taxon>Mollicutes</taxon>
        <taxon>Entomoplasmatales</taxon>
        <taxon>Entomoplasmataceae</taxon>
        <taxon>Mesoplasma</taxon>
    </lineage>
</organism>